<evidence type="ECO:0000256" key="4">
    <source>
        <dbReference type="SAM" id="MobiDB-lite"/>
    </source>
</evidence>
<feature type="compositionally biased region" description="Low complexity" evidence="4">
    <location>
        <begin position="205"/>
        <end position="214"/>
    </location>
</feature>
<feature type="region of interest" description="Disordered" evidence="4">
    <location>
        <begin position="179"/>
        <end position="269"/>
    </location>
</feature>
<dbReference type="PANTHER" id="PTHR15427:SF52">
    <property type="entry name" value="C1Q DOMAIN-CONTAINING PROTEIN"/>
    <property type="match status" value="1"/>
</dbReference>
<proteinExistence type="predicted"/>
<evidence type="ECO:0000256" key="5">
    <source>
        <dbReference type="SAM" id="SignalP"/>
    </source>
</evidence>
<dbReference type="InterPro" id="IPR008160">
    <property type="entry name" value="Collagen"/>
</dbReference>
<gene>
    <name evidence="7" type="primary">LOC117576700</name>
</gene>
<feature type="chain" id="PRO_5038495527" evidence="5">
    <location>
        <begin position="17"/>
        <end position="269"/>
    </location>
</feature>
<dbReference type="GeneID" id="117576700"/>
<dbReference type="Pfam" id="PF01391">
    <property type="entry name" value="Collagen"/>
    <property type="match status" value="1"/>
</dbReference>
<dbReference type="InterPro" id="IPR050392">
    <property type="entry name" value="Collagen/C1q_domain"/>
</dbReference>
<feature type="compositionally biased region" description="Pro residues" evidence="4">
    <location>
        <begin position="185"/>
        <end position="203"/>
    </location>
</feature>
<feature type="region of interest" description="Disordered" evidence="4">
    <location>
        <begin position="54"/>
        <end position="74"/>
    </location>
</feature>
<feature type="compositionally biased region" description="Low complexity" evidence="4">
    <location>
        <begin position="224"/>
        <end position="237"/>
    </location>
</feature>
<organism evidence="6 7">
    <name type="scientific">Drosophila albomicans</name>
    <name type="common">Fruit fly</name>
    <dbReference type="NCBI Taxonomy" id="7291"/>
    <lineage>
        <taxon>Eukaryota</taxon>
        <taxon>Metazoa</taxon>
        <taxon>Ecdysozoa</taxon>
        <taxon>Arthropoda</taxon>
        <taxon>Hexapoda</taxon>
        <taxon>Insecta</taxon>
        <taxon>Pterygota</taxon>
        <taxon>Neoptera</taxon>
        <taxon>Endopterygota</taxon>
        <taxon>Diptera</taxon>
        <taxon>Brachycera</taxon>
        <taxon>Muscomorpha</taxon>
        <taxon>Ephydroidea</taxon>
        <taxon>Drosophilidae</taxon>
        <taxon>Drosophila</taxon>
    </lineage>
</organism>
<accession>A0A6P8ZF62</accession>
<feature type="compositionally biased region" description="Low complexity" evidence="4">
    <location>
        <begin position="246"/>
        <end position="256"/>
    </location>
</feature>
<evidence type="ECO:0000256" key="3">
    <source>
        <dbReference type="ARBA" id="ARBA00023119"/>
    </source>
</evidence>
<comment type="subcellular location">
    <subcellularLocation>
        <location evidence="1">Secreted</location>
    </subcellularLocation>
</comment>
<dbReference type="AlphaFoldDB" id="A0A6P8ZF62"/>
<keyword evidence="6" id="KW-1185">Reference proteome</keyword>
<reference evidence="7" key="1">
    <citation type="submission" date="2025-08" db="UniProtKB">
        <authorList>
            <consortium name="RefSeq"/>
        </authorList>
    </citation>
    <scope>IDENTIFICATION</scope>
    <source>
        <strain evidence="7">15112-1751.03</strain>
        <tissue evidence="7">Whole Adult</tissue>
    </source>
</reference>
<sequence>FKFLALFLGIVSLSQAQALLPGLRVAALARSAASDAEVDNPQIVLYTASDQLKRSDEDDGINGPQIVESESEKDSRRVPDYLYSNTIPMLNEQNVKYQVPQLTALPIAYGPPIISGSNRPSGNIINNNNNNNNVPYVVVPRVQLGFNVHGQSNVNWPSFNILPENSATQKEDTSGVQYVYVAGPPGEPGPPGQQGLPGPPGPQGPRGYTGATGARGRDGPRGPPGYSSSSAQSSAQSPQGLWYTQSNSNINGNSNNKPQYEHFTNGYHN</sequence>
<evidence type="ECO:0000313" key="6">
    <source>
        <dbReference type="Proteomes" id="UP000515160"/>
    </source>
</evidence>
<dbReference type="GO" id="GO:0005581">
    <property type="term" value="C:collagen trimer"/>
    <property type="evidence" value="ECO:0007669"/>
    <property type="project" value="UniProtKB-KW"/>
</dbReference>
<keyword evidence="2" id="KW-0964">Secreted</keyword>
<keyword evidence="3 7" id="KW-0176">Collagen</keyword>
<evidence type="ECO:0000256" key="2">
    <source>
        <dbReference type="ARBA" id="ARBA00022525"/>
    </source>
</evidence>
<dbReference type="Proteomes" id="UP000515160">
    <property type="component" value="Chromosome 2R"/>
</dbReference>
<dbReference type="OrthoDB" id="8037025at2759"/>
<protein>
    <submittedName>
        <fullName evidence="7">Collagen alpha-1(XVII) chain</fullName>
    </submittedName>
</protein>
<evidence type="ECO:0000313" key="7">
    <source>
        <dbReference type="RefSeq" id="XP_034117597.2"/>
    </source>
</evidence>
<dbReference type="RefSeq" id="XP_034117597.2">
    <property type="nucleotide sequence ID" value="XM_034261706.2"/>
</dbReference>
<evidence type="ECO:0000256" key="1">
    <source>
        <dbReference type="ARBA" id="ARBA00004613"/>
    </source>
</evidence>
<dbReference type="GO" id="GO:0005576">
    <property type="term" value="C:extracellular region"/>
    <property type="evidence" value="ECO:0007669"/>
    <property type="project" value="UniProtKB-SubCell"/>
</dbReference>
<keyword evidence="5" id="KW-0732">Signal</keyword>
<feature type="signal peptide" evidence="5">
    <location>
        <begin position="1"/>
        <end position="16"/>
    </location>
</feature>
<feature type="non-terminal residue" evidence="7">
    <location>
        <position position="1"/>
    </location>
</feature>
<dbReference type="PANTHER" id="PTHR15427">
    <property type="entry name" value="EMILIN ELASTIN MICROFIBRIL INTERFACE-LOCATED PROTEIN ELASTIN MICROFIBRIL INTERFACER"/>
    <property type="match status" value="1"/>
</dbReference>
<name>A0A6P8ZF62_DROAB</name>